<gene>
    <name evidence="1" type="ORF">KOW79_004921</name>
</gene>
<evidence type="ECO:0000313" key="2">
    <source>
        <dbReference type="Proteomes" id="UP000824219"/>
    </source>
</evidence>
<organism evidence="1 2">
    <name type="scientific">Hemibagrus wyckioides</name>
    <dbReference type="NCBI Taxonomy" id="337641"/>
    <lineage>
        <taxon>Eukaryota</taxon>
        <taxon>Metazoa</taxon>
        <taxon>Chordata</taxon>
        <taxon>Craniata</taxon>
        <taxon>Vertebrata</taxon>
        <taxon>Euteleostomi</taxon>
        <taxon>Actinopterygii</taxon>
        <taxon>Neopterygii</taxon>
        <taxon>Teleostei</taxon>
        <taxon>Ostariophysi</taxon>
        <taxon>Siluriformes</taxon>
        <taxon>Bagridae</taxon>
        <taxon>Hemibagrus</taxon>
    </lineage>
</organism>
<evidence type="ECO:0000313" key="1">
    <source>
        <dbReference type="EMBL" id="KAG7330952.1"/>
    </source>
</evidence>
<sequence>MLRTAEGQDENSRQPTHSYLRSDLAQGQRFLLRSEPGIYHLQLILATGLGSLRYRTCITDAICGVTHSDVLAVRFLCIDFNLVCSTDTRIQLTWLLNESLFSVQVVGSVPVLCPSAADVTECLYELQLCRPPGPTSPPNTFLTLPSADLHTGPWGADNSIVPQTNNPNLSGAGHCRETRGF</sequence>
<dbReference type="AlphaFoldDB" id="A0A9D3SNS6"/>
<reference evidence="1 2" key="1">
    <citation type="submission" date="2021-06" db="EMBL/GenBank/DDBJ databases">
        <title>Chromosome-level genome assembly of the red-tail catfish (Hemibagrus wyckioides).</title>
        <authorList>
            <person name="Shao F."/>
        </authorList>
    </citation>
    <scope>NUCLEOTIDE SEQUENCE [LARGE SCALE GENOMIC DNA]</scope>
    <source>
        <strain evidence="1">EC202008001</strain>
        <tissue evidence="1">Blood</tissue>
    </source>
</reference>
<protein>
    <submittedName>
        <fullName evidence="1">Uncharacterized protein</fullName>
    </submittedName>
</protein>
<keyword evidence="2" id="KW-1185">Reference proteome</keyword>
<accession>A0A9D3SNS6</accession>
<comment type="caution">
    <text evidence="1">The sequence shown here is derived from an EMBL/GenBank/DDBJ whole genome shotgun (WGS) entry which is preliminary data.</text>
</comment>
<name>A0A9D3SNS6_9TELE</name>
<proteinExistence type="predicted"/>
<dbReference type="Proteomes" id="UP000824219">
    <property type="component" value="Linkage Group LG06"/>
</dbReference>
<dbReference type="EMBL" id="JAHKSW010000006">
    <property type="protein sequence ID" value="KAG7330952.1"/>
    <property type="molecule type" value="Genomic_DNA"/>
</dbReference>